<keyword evidence="4" id="KW-0804">Transcription</keyword>
<evidence type="ECO:0000256" key="4">
    <source>
        <dbReference type="ARBA" id="ARBA00023163"/>
    </source>
</evidence>
<feature type="compositionally biased region" description="Basic and acidic residues" evidence="6">
    <location>
        <begin position="119"/>
        <end position="129"/>
    </location>
</feature>
<protein>
    <recommendedName>
        <fullName evidence="7">WRKY domain-containing protein</fullName>
    </recommendedName>
</protein>
<dbReference type="Gene3D" id="2.20.25.80">
    <property type="entry name" value="WRKY domain"/>
    <property type="match status" value="1"/>
</dbReference>
<feature type="compositionally biased region" description="Basic and acidic residues" evidence="6">
    <location>
        <begin position="81"/>
        <end position="91"/>
    </location>
</feature>
<proteinExistence type="predicted"/>
<name>A0AAE1JDJ5_9FABA</name>
<evidence type="ECO:0000256" key="3">
    <source>
        <dbReference type="ARBA" id="ARBA00023125"/>
    </source>
</evidence>
<evidence type="ECO:0000313" key="9">
    <source>
        <dbReference type="Proteomes" id="UP001293593"/>
    </source>
</evidence>
<reference evidence="8" key="1">
    <citation type="submission" date="2023-10" db="EMBL/GenBank/DDBJ databases">
        <title>Chromosome-level genome of the transformable northern wattle, Acacia crassicarpa.</title>
        <authorList>
            <person name="Massaro I."/>
            <person name="Sinha N.R."/>
            <person name="Poethig S."/>
            <person name="Leichty A.R."/>
        </authorList>
    </citation>
    <scope>NUCLEOTIDE SEQUENCE</scope>
    <source>
        <strain evidence="8">Acra3RX</strain>
        <tissue evidence="8">Leaf</tissue>
    </source>
</reference>
<feature type="region of interest" description="Disordered" evidence="6">
    <location>
        <begin position="72"/>
        <end position="129"/>
    </location>
</feature>
<dbReference type="AlphaFoldDB" id="A0AAE1JDJ5"/>
<dbReference type="Pfam" id="PF03106">
    <property type="entry name" value="WRKY"/>
    <property type="match status" value="1"/>
</dbReference>
<dbReference type="InterPro" id="IPR003657">
    <property type="entry name" value="WRKY_dom"/>
</dbReference>
<evidence type="ECO:0000256" key="2">
    <source>
        <dbReference type="ARBA" id="ARBA00023015"/>
    </source>
</evidence>
<keyword evidence="3" id="KW-0238">DNA-binding</keyword>
<dbReference type="EMBL" id="JAWXYG010000007">
    <property type="protein sequence ID" value="KAK4268401.1"/>
    <property type="molecule type" value="Genomic_DNA"/>
</dbReference>
<evidence type="ECO:0000256" key="6">
    <source>
        <dbReference type="SAM" id="MobiDB-lite"/>
    </source>
</evidence>
<evidence type="ECO:0000256" key="1">
    <source>
        <dbReference type="ARBA" id="ARBA00004123"/>
    </source>
</evidence>
<accession>A0AAE1JDJ5</accession>
<dbReference type="GO" id="GO:0005634">
    <property type="term" value="C:nucleus"/>
    <property type="evidence" value="ECO:0007669"/>
    <property type="project" value="UniProtKB-SubCell"/>
</dbReference>
<comment type="caution">
    <text evidence="8">The sequence shown here is derived from an EMBL/GenBank/DDBJ whole genome shotgun (WGS) entry which is preliminary data.</text>
</comment>
<dbReference type="GO" id="GO:0003700">
    <property type="term" value="F:DNA-binding transcription factor activity"/>
    <property type="evidence" value="ECO:0007669"/>
    <property type="project" value="InterPro"/>
</dbReference>
<keyword evidence="9" id="KW-1185">Reference proteome</keyword>
<dbReference type="PROSITE" id="PS50811">
    <property type="entry name" value="WRKY"/>
    <property type="match status" value="1"/>
</dbReference>
<sequence length="340" mass="38579">MENLMAVKELERGREFANLLRRLMFRGVDQEDDDKVEGLTTSSAEDLVAKVLDSFTNTLSLFNHHSADSSITTSSFSHLPAHSDESHENPKTKSPTTIKDRTRSSPKKRKSAQIETWVEESKMSPKEDGHAWRKYGQKIILNAKHPRNYYRCTHKYDQGCEATKHVQKIQDDPPLCKTTYFGHHTCTNLLNPHIFLDSHNGINSTSAFILSFENNNHNNNNNNNLITTFDPENNNNNNTSSFFVSSGSLFLSSSSVKKEEPCDNNYIKQEKNNNYNNDEIINVVGSCSSSNNDCFVSHRHEEEAVLPAFGYGDYDQVDVFNSSAFYDPLGGFEDLLFENI</sequence>
<dbReference type="SMART" id="SM00774">
    <property type="entry name" value="WRKY"/>
    <property type="match status" value="1"/>
</dbReference>
<evidence type="ECO:0000259" key="7">
    <source>
        <dbReference type="PROSITE" id="PS50811"/>
    </source>
</evidence>
<comment type="subcellular location">
    <subcellularLocation>
        <location evidence="1">Nucleus</location>
    </subcellularLocation>
</comment>
<dbReference type="PANTHER" id="PTHR31282">
    <property type="entry name" value="WRKY TRANSCRIPTION FACTOR 21-RELATED"/>
    <property type="match status" value="1"/>
</dbReference>
<keyword evidence="2" id="KW-0805">Transcription regulation</keyword>
<organism evidence="8 9">
    <name type="scientific">Acacia crassicarpa</name>
    <name type="common">northern wattle</name>
    <dbReference type="NCBI Taxonomy" id="499986"/>
    <lineage>
        <taxon>Eukaryota</taxon>
        <taxon>Viridiplantae</taxon>
        <taxon>Streptophyta</taxon>
        <taxon>Embryophyta</taxon>
        <taxon>Tracheophyta</taxon>
        <taxon>Spermatophyta</taxon>
        <taxon>Magnoliopsida</taxon>
        <taxon>eudicotyledons</taxon>
        <taxon>Gunneridae</taxon>
        <taxon>Pentapetalae</taxon>
        <taxon>rosids</taxon>
        <taxon>fabids</taxon>
        <taxon>Fabales</taxon>
        <taxon>Fabaceae</taxon>
        <taxon>Caesalpinioideae</taxon>
        <taxon>mimosoid clade</taxon>
        <taxon>Acacieae</taxon>
        <taxon>Acacia</taxon>
    </lineage>
</organism>
<dbReference type="SUPFAM" id="SSF118290">
    <property type="entry name" value="WRKY DNA-binding domain"/>
    <property type="match status" value="1"/>
</dbReference>
<feature type="domain" description="WRKY" evidence="7">
    <location>
        <begin position="121"/>
        <end position="184"/>
    </location>
</feature>
<gene>
    <name evidence="8" type="ORF">QN277_025066</name>
</gene>
<dbReference type="Proteomes" id="UP001293593">
    <property type="component" value="Unassembled WGS sequence"/>
</dbReference>
<evidence type="ECO:0000313" key="8">
    <source>
        <dbReference type="EMBL" id="KAK4268401.1"/>
    </source>
</evidence>
<dbReference type="InterPro" id="IPR044810">
    <property type="entry name" value="WRKY_plant"/>
</dbReference>
<evidence type="ECO:0000256" key="5">
    <source>
        <dbReference type="ARBA" id="ARBA00023242"/>
    </source>
</evidence>
<dbReference type="InterPro" id="IPR036576">
    <property type="entry name" value="WRKY_dom_sf"/>
</dbReference>
<dbReference type="GO" id="GO:0043565">
    <property type="term" value="F:sequence-specific DNA binding"/>
    <property type="evidence" value="ECO:0007669"/>
    <property type="project" value="InterPro"/>
</dbReference>
<keyword evidence="5" id="KW-0539">Nucleus</keyword>